<evidence type="ECO:0000313" key="2">
    <source>
        <dbReference type="Proteomes" id="UP001153334"/>
    </source>
</evidence>
<comment type="caution">
    <text evidence="1">The sequence shown here is derived from an EMBL/GenBank/DDBJ whole genome shotgun (WGS) entry which is preliminary data.</text>
</comment>
<sequence length="558" mass="60263">MEQQKTEGGDYIADEVTSSKEPPPVAQQQIEPFQPDAAEEGVIKGPRFWLVFLGLCLAGFISAIDINIIFTALPTISHELGGEGDYTWLGNSYVLAVTSIQPFYGQLADIFGRRYPFIVSIAIFTLGSGIAGGSKNTAMFIAGRLVQGLGGGGMIMLIDLIVCDLLPLRERSTYLGVVLGACAVGSVIGPVIGGAIVTQTTWRWAFYINLPVCALTLAVVIPFFNTKAGKPLGWFKSLARIDFVGNFLFIASVTSVLIGLISGGVQAPWNSWRTILPLVLGFLGLGAFFVQQAYCKEPIMPLRLFTHRTSATVYLQDFIVSIGLQWCVYVLPLYFQSVRATSALDAGINILPINAFMIPTGALAGALLTKFGRYKPLHWVGFSVLSVSFALFTLLSKSTSTVTWAWFEILAGIGIGLPLTTQLPAIQAVLPESDAAVSTSTYSFIRSFGFVWGATIPAVVFNSRVDANLNVVSDPIVRSALADGGAYGFAINVKYLTGKTLQQTLDVYTSSLRIVWFVGFAISVVGFLLVFGEKHVELRETLETDYGLTSETNRDTQA</sequence>
<dbReference type="Proteomes" id="UP001153334">
    <property type="component" value="Unassembled WGS sequence"/>
</dbReference>
<keyword evidence="2" id="KW-1185">Reference proteome</keyword>
<proteinExistence type="predicted"/>
<gene>
    <name evidence="1" type="ORF">ONZ43_g4964</name>
</gene>
<dbReference type="EMBL" id="JAPESX010001440">
    <property type="protein sequence ID" value="KAJ8114179.1"/>
    <property type="molecule type" value="Genomic_DNA"/>
</dbReference>
<evidence type="ECO:0000313" key="1">
    <source>
        <dbReference type="EMBL" id="KAJ8114179.1"/>
    </source>
</evidence>
<protein>
    <submittedName>
        <fullName evidence="1">Uncharacterized protein</fullName>
    </submittedName>
</protein>
<name>A0ACC2IG92_9PEZI</name>
<accession>A0ACC2IG92</accession>
<reference evidence="1" key="1">
    <citation type="submission" date="2022-11" db="EMBL/GenBank/DDBJ databases">
        <title>Genome Sequence of Nemania bipapillata.</title>
        <authorList>
            <person name="Buettner E."/>
        </authorList>
    </citation>
    <scope>NUCLEOTIDE SEQUENCE</scope>
    <source>
        <strain evidence="1">CP14</strain>
    </source>
</reference>
<organism evidence="1 2">
    <name type="scientific">Nemania bipapillata</name>
    <dbReference type="NCBI Taxonomy" id="110536"/>
    <lineage>
        <taxon>Eukaryota</taxon>
        <taxon>Fungi</taxon>
        <taxon>Dikarya</taxon>
        <taxon>Ascomycota</taxon>
        <taxon>Pezizomycotina</taxon>
        <taxon>Sordariomycetes</taxon>
        <taxon>Xylariomycetidae</taxon>
        <taxon>Xylariales</taxon>
        <taxon>Xylariaceae</taxon>
        <taxon>Nemania</taxon>
    </lineage>
</organism>